<dbReference type="InterPro" id="IPR019171">
    <property type="entry name" value="MIX23"/>
</dbReference>
<accession>A0A1L0BAT2</accession>
<proteinExistence type="inferred from homology"/>
<comment type="similarity">
    <text evidence="1">Belongs to the MIX23 family.</text>
</comment>
<name>A0A1L0BAT2_9ASCO</name>
<dbReference type="AlphaFoldDB" id="A0A1L0BAT2"/>
<dbReference type="PANTHER" id="PTHR31905">
    <property type="entry name" value="COILED-COIL DOMAIN-CONTAINING PROTEIN 58"/>
    <property type="match status" value="1"/>
</dbReference>
<evidence type="ECO:0000313" key="2">
    <source>
        <dbReference type="EMBL" id="SGZ48764.1"/>
    </source>
</evidence>
<gene>
    <name evidence="2" type="ORF">SAMEA4029009_CIC11G00000002951</name>
</gene>
<reference evidence="3" key="1">
    <citation type="submission" date="2016-10" db="EMBL/GenBank/DDBJ databases">
        <authorList>
            <person name="Geijer C."/>
            <person name="Jareborg N."/>
            <person name="Dainat J."/>
        </authorList>
    </citation>
    <scope>NUCLEOTIDE SEQUENCE [LARGE SCALE GENOMIC DNA]</scope>
    <source>
        <strain evidence="3">PYCC 4715</strain>
    </source>
</reference>
<evidence type="ECO:0000256" key="1">
    <source>
        <dbReference type="ARBA" id="ARBA00024204"/>
    </source>
</evidence>
<dbReference type="GO" id="GO:0005758">
    <property type="term" value="C:mitochondrial intermembrane space"/>
    <property type="evidence" value="ECO:0007669"/>
    <property type="project" value="InterPro"/>
</dbReference>
<sequence>MTMAELLYKPKSEPQRAPVLLLTPENCRSSTRIRAFLLLSRIAADDTIRQHLNEIKPKQCDDYFSRSILPQWIARQEAIQYCSDYARDLHNKTESEKVEVSGNYDLRIDPYALKDANERLVKQFSECSNIENWVANELSVESIIKEQTVNVLNDKCYYKDWLADFRQALHK</sequence>
<dbReference type="EMBL" id="LT635764">
    <property type="protein sequence ID" value="SGZ48764.1"/>
    <property type="molecule type" value="Genomic_DNA"/>
</dbReference>
<dbReference type="Pfam" id="PF09774">
    <property type="entry name" value="MIX23"/>
    <property type="match status" value="1"/>
</dbReference>
<dbReference type="Proteomes" id="UP000182259">
    <property type="component" value="Chromosome I"/>
</dbReference>
<dbReference type="InterPro" id="IPR016805">
    <property type="entry name" value="MIX23_fungal"/>
</dbReference>
<dbReference type="PIRSF" id="PIRSF022603">
    <property type="entry name" value="UCP022603"/>
    <property type="match status" value="1"/>
</dbReference>
<evidence type="ECO:0000313" key="3">
    <source>
        <dbReference type="Proteomes" id="UP000182259"/>
    </source>
</evidence>
<protein>
    <submittedName>
        <fullName evidence="2">CIC11C00000002951</fullName>
    </submittedName>
</protein>
<organism evidence="2 3">
    <name type="scientific">Sungouiella intermedia</name>
    <dbReference type="NCBI Taxonomy" id="45354"/>
    <lineage>
        <taxon>Eukaryota</taxon>
        <taxon>Fungi</taxon>
        <taxon>Dikarya</taxon>
        <taxon>Ascomycota</taxon>
        <taxon>Saccharomycotina</taxon>
        <taxon>Pichiomycetes</taxon>
        <taxon>Metschnikowiaceae</taxon>
        <taxon>Sungouiella</taxon>
    </lineage>
</organism>
<dbReference type="PANTHER" id="PTHR31905:SF2">
    <property type="entry name" value="PROTEIN MIX23"/>
    <property type="match status" value="1"/>
</dbReference>